<feature type="region of interest" description="Disordered" evidence="1">
    <location>
        <begin position="148"/>
        <end position="220"/>
    </location>
</feature>
<feature type="compositionally biased region" description="Basic and acidic residues" evidence="1">
    <location>
        <begin position="501"/>
        <end position="511"/>
    </location>
</feature>
<organism evidence="3 4">
    <name type="scientific">Smittium mucronatum</name>
    <dbReference type="NCBI Taxonomy" id="133383"/>
    <lineage>
        <taxon>Eukaryota</taxon>
        <taxon>Fungi</taxon>
        <taxon>Fungi incertae sedis</taxon>
        <taxon>Zoopagomycota</taxon>
        <taxon>Kickxellomycotina</taxon>
        <taxon>Harpellomycetes</taxon>
        <taxon>Harpellales</taxon>
        <taxon>Legeriomycetaceae</taxon>
        <taxon>Smittium</taxon>
    </lineage>
</organism>
<feature type="signal peptide" evidence="2">
    <location>
        <begin position="1"/>
        <end position="20"/>
    </location>
</feature>
<keyword evidence="2" id="KW-0732">Signal</keyword>
<feature type="compositionally biased region" description="Low complexity" evidence="1">
    <location>
        <begin position="192"/>
        <end position="202"/>
    </location>
</feature>
<comment type="caution">
    <text evidence="3">The sequence shown here is derived from an EMBL/GenBank/DDBJ whole genome shotgun (WGS) entry which is preliminary data.</text>
</comment>
<name>A0A1R0GV79_9FUNG</name>
<dbReference type="EMBL" id="LSSL01003116">
    <property type="protein sequence ID" value="OLY80802.1"/>
    <property type="molecule type" value="Genomic_DNA"/>
</dbReference>
<dbReference type="Proteomes" id="UP000187455">
    <property type="component" value="Unassembled WGS sequence"/>
</dbReference>
<accession>A0A1R0GV79</accession>
<evidence type="ECO:0000256" key="2">
    <source>
        <dbReference type="SAM" id="SignalP"/>
    </source>
</evidence>
<reference evidence="3 4" key="1">
    <citation type="journal article" date="2016" name="Mol. Biol. Evol.">
        <title>Genome-Wide Survey of Gut Fungi (Harpellales) Reveals the First Horizontally Transferred Ubiquitin Gene from a Mosquito Host.</title>
        <authorList>
            <person name="Wang Y."/>
            <person name="White M.M."/>
            <person name="Kvist S."/>
            <person name="Moncalvo J.M."/>
        </authorList>
    </citation>
    <scope>NUCLEOTIDE SEQUENCE [LARGE SCALE GENOMIC DNA]</scope>
    <source>
        <strain evidence="3 4">ALG-7-W6</strain>
    </source>
</reference>
<protein>
    <submittedName>
        <fullName evidence="3">Uncharacterized protein</fullName>
    </submittedName>
</protein>
<evidence type="ECO:0000313" key="4">
    <source>
        <dbReference type="Proteomes" id="UP000187455"/>
    </source>
</evidence>
<feature type="region of interest" description="Disordered" evidence="1">
    <location>
        <begin position="61"/>
        <end position="92"/>
    </location>
</feature>
<feature type="region of interest" description="Disordered" evidence="1">
    <location>
        <begin position="814"/>
        <end position="866"/>
    </location>
</feature>
<feature type="chain" id="PRO_5010199702" evidence="2">
    <location>
        <begin position="21"/>
        <end position="986"/>
    </location>
</feature>
<feature type="compositionally biased region" description="Polar residues" evidence="1">
    <location>
        <begin position="63"/>
        <end position="83"/>
    </location>
</feature>
<proteinExistence type="predicted"/>
<keyword evidence="4" id="KW-1185">Reference proteome</keyword>
<feature type="compositionally biased region" description="Polar residues" evidence="1">
    <location>
        <begin position="158"/>
        <end position="188"/>
    </location>
</feature>
<sequence>MIKLVLTITFALTCSNHAVADTFISTALDSSTHLDSPTSISYSHTHHHLHLSRFFNNADRSHTNSSVPTQVSHISGSTNSTFKQPKPTPNQIKPKLTKIKLVPKQNKSVLQKTKPASKNIKPKLKVIKSVQKHNKPIPKHINAVSNKNKPISKKINSAPNQKTPAKIQISPTVTRTNPPKNIRKNPSFTPIKKNPNPKLLPKPQHKNTHPPPVSHTNPPTVPNNIPVGPTQNLVEYAQPYGEYRDSNPVAYSTTAITARTDWNGPVVPYYTERNEAIPLGLIHTALIYAHRFPHTLDPDTAPDISDFSSLSAVNNRVTPTTTLDLNLNYPLTTGLYHHFSNESTIIIDTHITNEFKFSGSVHGRDPNGVYPDGDLGWVYPYNDIITANSITPDHYSSQMDGPSHHTPISSTLNIDITRTDDVYVGEIVHGRDPNGVYPDGDLDWVYPYNDIIANDSKISDQYTSQTDDLLQYIPNPHTLSSFITRTNVNDVGELPSFEDSNEIHSNSDPDKTYSNSDSNISKIPPNYIFEHESSTINPTVTLPSNLLTEADLPLSSDIETDESIALSTKIINYTDNLIKTYTIFSKAIENSEIYVDRNGEPDFTLDSMYVQIESEFPSTKPVRTGMAFSEERGLSHYTETHSINTIYNFDENLDSKQTEHGYQNPENFSELNSIALTETRGNDRIDDARSKHRDFHDQDSITLQAGEHISYTSSSQDEALLADVIIGSIFGGFNGGWVTQPEFITFPGATNSKYIDEYNSDSDEHKYFTSDSNGEYEHETTVRTASLTGTSDYGLEYRKYSVYFTSSNEIGDTKNYLETDETPFPTRETDEPIQNPLGSENDSVDSEPEVLTSLEPADNLKEQKHDNTDDTIAEYKKRLLCGLTKPIREVMFLQRFVTNFYIGVQNLPDKTEITGRKQALSSLCTEFLGYDMELVDNLRRVSSSLSRDMDFIFDNAPDFRNIVFVFLNSIASYYDIYRVCHNWHDV</sequence>
<evidence type="ECO:0000313" key="3">
    <source>
        <dbReference type="EMBL" id="OLY80802.1"/>
    </source>
</evidence>
<feature type="region of interest" description="Disordered" evidence="1">
    <location>
        <begin position="493"/>
        <end position="518"/>
    </location>
</feature>
<evidence type="ECO:0000256" key="1">
    <source>
        <dbReference type="SAM" id="MobiDB-lite"/>
    </source>
</evidence>
<dbReference type="AlphaFoldDB" id="A0A1R0GV79"/>
<gene>
    <name evidence="3" type="ORF">AYI68_g5098</name>
</gene>
<feature type="compositionally biased region" description="Low complexity" evidence="1">
    <location>
        <begin position="148"/>
        <end position="157"/>
    </location>
</feature>